<evidence type="ECO:0000313" key="4">
    <source>
        <dbReference type="Proteomes" id="UP000807769"/>
    </source>
</evidence>
<gene>
    <name evidence="3" type="ORF">BJ212DRAFT_1322462</name>
</gene>
<feature type="transmembrane region" description="Helical" evidence="2">
    <location>
        <begin position="79"/>
        <end position="96"/>
    </location>
</feature>
<feature type="compositionally biased region" description="Basic and acidic residues" evidence="1">
    <location>
        <begin position="252"/>
        <end position="264"/>
    </location>
</feature>
<dbReference type="EMBL" id="JABBWG010000003">
    <property type="protein sequence ID" value="KAG1824799.1"/>
    <property type="molecule type" value="Genomic_DNA"/>
</dbReference>
<dbReference type="Proteomes" id="UP000807769">
    <property type="component" value="Unassembled WGS sequence"/>
</dbReference>
<keyword evidence="2" id="KW-1133">Transmembrane helix</keyword>
<accession>A0A9P7JIF3</accession>
<name>A0A9P7JIF3_9AGAM</name>
<protein>
    <submittedName>
        <fullName evidence="3">Uncharacterized protein</fullName>
    </submittedName>
</protein>
<dbReference type="AlphaFoldDB" id="A0A9P7JIF3"/>
<evidence type="ECO:0000256" key="1">
    <source>
        <dbReference type="SAM" id="MobiDB-lite"/>
    </source>
</evidence>
<feature type="transmembrane region" description="Helical" evidence="2">
    <location>
        <begin position="190"/>
        <end position="214"/>
    </location>
</feature>
<feature type="transmembrane region" description="Helical" evidence="2">
    <location>
        <begin position="156"/>
        <end position="184"/>
    </location>
</feature>
<evidence type="ECO:0000256" key="2">
    <source>
        <dbReference type="SAM" id="Phobius"/>
    </source>
</evidence>
<organism evidence="3 4">
    <name type="scientific">Suillus subaureus</name>
    <dbReference type="NCBI Taxonomy" id="48587"/>
    <lineage>
        <taxon>Eukaryota</taxon>
        <taxon>Fungi</taxon>
        <taxon>Dikarya</taxon>
        <taxon>Basidiomycota</taxon>
        <taxon>Agaricomycotina</taxon>
        <taxon>Agaricomycetes</taxon>
        <taxon>Agaricomycetidae</taxon>
        <taxon>Boletales</taxon>
        <taxon>Suillineae</taxon>
        <taxon>Suillaceae</taxon>
        <taxon>Suillus</taxon>
    </lineage>
</organism>
<dbReference type="RefSeq" id="XP_041198516.1">
    <property type="nucleotide sequence ID" value="XM_041334460.1"/>
</dbReference>
<feature type="region of interest" description="Disordered" evidence="1">
    <location>
        <begin position="225"/>
        <end position="264"/>
    </location>
</feature>
<proteinExistence type="predicted"/>
<feature type="transmembrane region" description="Helical" evidence="2">
    <location>
        <begin position="111"/>
        <end position="135"/>
    </location>
</feature>
<comment type="caution">
    <text evidence="3">The sequence shown here is derived from an EMBL/GenBank/DDBJ whole genome shotgun (WGS) entry which is preliminary data.</text>
</comment>
<keyword evidence="4" id="KW-1185">Reference proteome</keyword>
<feature type="region of interest" description="Disordered" evidence="1">
    <location>
        <begin position="1"/>
        <end position="23"/>
    </location>
</feature>
<keyword evidence="2" id="KW-0472">Membrane</keyword>
<sequence length="264" mass="29280">MPKRISAALSGTPTGEPRPPAPWHDDLPKNKFWCLCYKALCMIAVSTSSAEHWRYLTERPIKKEWIAHKEMVMNRFENMNVTAGLVLTTSAVFISTDPPFAPLMPYASGSYILQVCAFVAALISLMTGTSVLIIYDTCYTNDQLMKTLMHSRWRRICCLILMAYPSLALAVSTLTLMTAFFIAGFTSDKLFVKIMTAGTYLTLILLGVLAICVFSPHLREIVDGESESHATDSHNPQSSEPKVVRDSGVCPSDHRKPDPSRSLA</sequence>
<evidence type="ECO:0000313" key="3">
    <source>
        <dbReference type="EMBL" id="KAG1824799.1"/>
    </source>
</evidence>
<dbReference type="OrthoDB" id="2640035at2759"/>
<dbReference type="GeneID" id="64628477"/>
<keyword evidence="2" id="KW-0812">Transmembrane</keyword>
<reference evidence="3" key="1">
    <citation type="journal article" date="2020" name="New Phytol.">
        <title>Comparative genomics reveals dynamic genome evolution in host specialist ectomycorrhizal fungi.</title>
        <authorList>
            <person name="Lofgren L.A."/>
            <person name="Nguyen N.H."/>
            <person name="Vilgalys R."/>
            <person name="Ruytinx J."/>
            <person name="Liao H.L."/>
            <person name="Branco S."/>
            <person name="Kuo A."/>
            <person name="LaButti K."/>
            <person name="Lipzen A."/>
            <person name="Andreopoulos W."/>
            <person name="Pangilinan J."/>
            <person name="Riley R."/>
            <person name="Hundley H."/>
            <person name="Na H."/>
            <person name="Barry K."/>
            <person name="Grigoriev I.V."/>
            <person name="Stajich J.E."/>
            <person name="Kennedy P.G."/>
        </authorList>
    </citation>
    <scope>NUCLEOTIDE SEQUENCE</scope>
    <source>
        <strain evidence="3">MN1</strain>
    </source>
</reference>